<evidence type="ECO:0000256" key="2">
    <source>
        <dbReference type="ARBA" id="ARBA00007870"/>
    </source>
</evidence>
<dbReference type="AlphaFoldDB" id="A0A853GX99"/>
<dbReference type="Gene3D" id="1.10.1040.10">
    <property type="entry name" value="N-(1-d-carboxylethyl)-l-norvaline Dehydrogenase, domain 2"/>
    <property type="match status" value="1"/>
</dbReference>
<dbReference type="FunFam" id="1.10.1040.10:FF:000017">
    <property type="entry name" value="2-dehydropantoate 2-reductase"/>
    <property type="match status" value="1"/>
</dbReference>
<dbReference type="GO" id="GO:0008677">
    <property type="term" value="F:2-dehydropantoate 2-reductase activity"/>
    <property type="evidence" value="ECO:0007669"/>
    <property type="project" value="UniProtKB-EC"/>
</dbReference>
<evidence type="ECO:0000256" key="4">
    <source>
        <dbReference type="ARBA" id="ARBA00019465"/>
    </source>
</evidence>
<dbReference type="InterPro" id="IPR013752">
    <property type="entry name" value="KPA_reductase"/>
</dbReference>
<feature type="domain" description="Ketopantoate reductase C-terminal" evidence="12">
    <location>
        <begin position="180"/>
        <end position="304"/>
    </location>
</feature>
<keyword evidence="5 10" id="KW-0566">Pantothenate biosynthesis</keyword>
<evidence type="ECO:0000256" key="5">
    <source>
        <dbReference type="ARBA" id="ARBA00022655"/>
    </source>
</evidence>
<evidence type="ECO:0000256" key="7">
    <source>
        <dbReference type="ARBA" id="ARBA00023002"/>
    </source>
</evidence>
<gene>
    <name evidence="13" type="ORF">H0A62_07140</name>
</gene>
<name>A0A853GX99_9BURK</name>
<dbReference type="PANTHER" id="PTHR21708:SF26">
    <property type="entry name" value="2-DEHYDROPANTOATE 2-REDUCTASE"/>
    <property type="match status" value="1"/>
</dbReference>
<dbReference type="Pfam" id="PF02558">
    <property type="entry name" value="ApbA"/>
    <property type="match status" value="1"/>
</dbReference>
<dbReference type="NCBIfam" id="TIGR00745">
    <property type="entry name" value="apbA_panE"/>
    <property type="match status" value="1"/>
</dbReference>
<dbReference type="InterPro" id="IPR013332">
    <property type="entry name" value="KPR_N"/>
</dbReference>
<dbReference type="Pfam" id="PF08546">
    <property type="entry name" value="ApbA_C"/>
    <property type="match status" value="1"/>
</dbReference>
<dbReference type="OrthoDB" id="8555723at2"/>
<dbReference type="GO" id="GO:0015940">
    <property type="term" value="P:pantothenate biosynthetic process"/>
    <property type="evidence" value="ECO:0007669"/>
    <property type="project" value="UniProtKB-UniPathway"/>
</dbReference>
<keyword evidence="6 10" id="KW-0521">NADP</keyword>
<dbReference type="InterPro" id="IPR051402">
    <property type="entry name" value="KPR-Related"/>
</dbReference>
<sequence length="310" mass="31902">MAKVAIVGCGAMGSVYAGLMAHAGHEVYGVTLWPDHAAAIQQKGLRVSGISGDKTMRLAAASTTTDGIGVCDLVIIATKAFDVQAAASAALSLIGPCTVIQTIQNGVGSPDTAAQVLPANQMAVGVVGGYGASVPEPGHAHHNGFEVTWFAKYAGLSDEQMEDSADVWRSSGFQVALHDDVRSMVWKKLIMNVAFSGTSCATGLTIGQILANENAWKVARACSEEAVAVCQAQGIDLGLADPIAHVQNLGGKIPNARPSMLLDSLAGRHGEIDAINGAISRLGAELGVPTPVNDVVVAIVKAKESLISKR</sequence>
<reference evidence="13 14" key="1">
    <citation type="submission" date="2020-07" db="EMBL/GenBank/DDBJ databases">
        <title>Taxonomic revisions and descriptions of new bacterial species based on genomic comparisons in the high-G+C-content subgroup of the family Alcaligenaceae.</title>
        <authorList>
            <person name="Szabo A."/>
            <person name="Felfoldi T."/>
        </authorList>
    </citation>
    <scope>NUCLEOTIDE SEQUENCE [LARGE SCALE GENOMIC DNA]</scope>
    <source>
        <strain evidence="13 14">DSM 25667</strain>
    </source>
</reference>
<comment type="similarity">
    <text evidence="2 10">Belongs to the ketopantoate reductase family.</text>
</comment>
<dbReference type="RefSeq" id="WP_130038978.1">
    <property type="nucleotide sequence ID" value="NZ_JACCEV010000002.1"/>
</dbReference>
<evidence type="ECO:0000256" key="6">
    <source>
        <dbReference type="ARBA" id="ARBA00022857"/>
    </source>
</evidence>
<evidence type="ECO:0000256" key="9">
    <source>
        <dbReference type="ARBA" id="ARBA00048793"/>
    </source>
</evidence>
<dbReference type="SUPFAM" id="SSF51735">
    <property type="entry name" value="NAD(P)-binding Rossmann-fold domains"/>
    <property type="match status" value="1"/>
</dbReference>
<evidence type="ECO:0000256" key="1">
    <source>
        <dbReference type="ARBA" id="ARBA00004994"/>
    </source>
</evidence>
<evidence type="ECO:0000256" key="8">
    <source>
        <dbReference type="ARBA" id="ARBA00032024"/>
    </source>
</evidence>
<evidence type="ECO:0000256" key="10">
    <source>
        <dbReference type="RuleBase" id="RU362068"/>
    </source>
</evidence>
<dbReference type="InterPro" id="IPR036291">
    <property type="entry name" value="NAD(P)-bd_dom_sf"/>
</dbReference>
<dbReference type="Proteomes" id="UP000554144">
    <property type="component" value="Unassembled WGS sequence"/>
</dbReference>
<evidence type="ECO:0000313" key="14">
    <source>
        <dbReference type="Proteomes" id="UP000554144"/>
    </source>
</evidence>
<comment type="catalytic activity">
    <reaction evidence="9 10">
        <text>(R)-pantoate + NADP(+) = 2-dehydropantoate + NADPH + H(+)</text>
        <dbReference type="Rhea" id="RHEA:16233"/>
        <dbReference type="ChEBI" id="CHEBI:11561"/>
        <dbReference type="ChEBI" id="CHEBI:15378"/>
        <dbReference type="ChEBI" id="CHEBI:15980"/>
        <dbReference type="ChEBI" id="CHEBI:57783"/>
        <dbReference type="ChEBI" id="CHEBI:58349"/>
        <dbReference type="EC" id="1.1.1.169"/>
    </reaction>
</comment>
<comment type="function">
    <text evidence="10">Catalyzes the NADPH-dependent reduction of ketopantoate into pantoic acid.</text>
</comment>
<dbReference type="PANTHER" id="PTHR21708">
    <property type="entry name" value="PROBABLE 2-DEHYDROPANTOATE 2-REDUCTASE"/>
    <property type="match status" value="1"/>
</dbReference>
<evidence type="ECO:0000259" key="12">
    <source>
        <dbReference type="Pfam" id="PF08546"/>
    </source>
</evidence>
<keyword evidence="7 10" id="KW-0560">Oxidoreductase</keyword>
<keyword evidence="14" id="KW-1185">Reference proteome</keyword>
<protein>
    <recommendedName>
        <fullName evidence="4 10">2-dehydropantoate 2-reductase</fullName>
        <ecNumber evidence="3 10">1.1.1.169</ecNumber>
    </recommendedName>
    <alternativeName>
        <fullName evidence="8 10">Ketopantoate reductase</fullName>
    </alternativeName>
</protein>
<comment type="pathway">
    <text evidence="1 10">Cofactor biosynthesis; (R)-pantothenate biosynthesis; (R)-pantoate from 3-methyl-2-oxobutanoate: step 2/2.</text>
</comment>
<accession>A0A853GX99</accession>
<dbReference type="SUPFAM" id="SSF48179">
    <property type="entry name" value="6-phosphogluconate dehydrogenase C-terminal domain-like"/>
    <property type="match status" value="1"/>
</dbReference>
<comment type="caution">
    <text evidence="13">The sequence shown here is derived from an EMBL/GenBank/DDBJ whole genome shotgun (WGS) entry which is preliminary data.</text>
</comment>
<dbReference type="Gene3D" id="3.40.50.720">
    <property type="entry name" value="NAD(P)-binding Rossmann-like Domain"/>
    <property type="match status" value="1"/>
</dbReference>
<dbReference type="InterPro" id="IPR008927">
    <property type="entry name" value="6-PGluconate_DH-like_C_sf"/>
</dbReference>
<dbReference type="InterPro" id="IPR013328">
    <property type="entry name" value="6PGD_dom2"/>
</dbReference>
<dbReference type="EC" id="1.1.1.169" evidence="3 10"/>
<feature type="domain" description="Ketopantoate reductase N-terminal" evidence="11">
    <location>
        <begin position="4"/>
        <end position="154"/>
    </location>
</feature>
<evidence type="ECO:0000313" key="13">
    <source>
        <dbReference type="EMBL" id="NYT85376.1"/>
    </source>
</evidence>
<proteinExistence type="inferred from homology"/>
<evidence type="ECO:0000256" key="3">
    <source>
        <dbReference type="ARBA" id="ARBA00013014"/>
    </source>
</evidence>
<dbReference type="InterPro" id="IPR003710">
    <property type="entry name" value="ApbA"/>
</dbReference>
<evidence type="ECO:0000259" key="11">
    <source>
        <dbReference type="Pfam" id="PF02558"/>
    </source>
</evidence>
<dbReference type="GO" id="GO:0005737">
    <property type="term" value="C:cytoplasm"/>
    <property type="evidence" value="ECO:0007669"/>
    <property type="project" value="TreeGrafter"/>
</dbReference>
<organism evidence="13 14">
    <name type="scientific">Pollutimonas harenae</name>
    <dbReference type="NCBI Taxonomy" id="657015"/>
    <lineage>
        <taxon>Bacteria</taxon>
        <taxon>Pseudomonadati</taxon>
        <taxon>Pseudomonadota</taxon>
        <taxon>Betaproteobacteria</taxon>
        <taxon>Burkholderiales</taxon>
        <taxon>Alcaligenaceae</taxon>
        <taxon>Pollutimonas</taxon>
    </lineage>
</organism>
<dbReference type="EMBL" id="JACCEV010000002">
    <property type="protein sequence ID" value="NYT85376.1"/>
    <property type="molecule type" value="Genomic_DNA"/>
</dbReference>
<dbReference type="UniPathway" id="UPA00028">
    <property type="reaction ID" value="UER00004"/>
</dbReference>